<dbReference type="GO" id="GO:0055085">
    <property type="term" value="P:transmembrane transport"/>
    <property type="evidence" value="ECO:0007669"/>
    <property type="project" value="InterPro"/>
</dbReference>
<feature type="transmembrane region" description="Helical" evidence="5">
    <location>
        <begin position="98"/>
        <end position="118"/>
    </location>
</feature>
<dbReference type="AlphaFoldDB" id="A0A8J8MPP4"/>
<dbReference type="PANTHER" id="PTHR43376:SF1">
    <property type="entry name" value="OLIGOPEPTIDE TRANSPORT SYSTEM PERMEASE PROTEIN"/>
    <property type="match status" value="1"/>
</dbReference>
<keyword evidence="5" id="KW-0813">Transport</keyword>
<sequence>MKKQFKTFKDYCIAFVCLVLLNFMLPRLLPGDPVTALAGEQVVYDMTPEMHQQLLEEFQLDKPITIQLVRYLKSIVQFDFGYSYFYKKKVIDLLRLHLPWTLALIVTSMLISIGIGYVTGIESSYHHGKPMDKILLSAMMFISGFPQFFLGMLLLLFFSIYLGWLPMGGCETPCSTFTGLTRVKDIMVHMVLPVITLVISEVSNMYLLTRSTAISISKRTFMGTAVAKGLKDRLIKHRYLGKNCFITLLTLSAIMMGRMFVGVLLIEVVFAYPGLGSLIFEAVKARDYPVLQGVFLIVAFMVLLMNGLAESIQFTYSRKQF</sequence>
<evidence type="ECO:0000313" key="8">
    <source>
        <dbReference type="Proteomes" id="UP000683246"/>
    </source>
</evidence>
<dbReference type="Pfam" id="PF00528">
    <property type="entry name" value="BPD_transp_1"/>
    <property type="match status" value="1"/>
</dbReference>
<evidence type="ECO:0000256" key="4">
    <source>
        <dbReference type="ARBA" id="ARBA00023136"/>
    </source>
</evidence>
<protein>
    <submittedName>
        <fullName evidence="7">ABC transporter permease</fullName>
    </submittedName>
</protein>
<evidence type="ECO:0000256" key="5">
    <source>
        <dbReference type="RuleBase" id="RU363032"/>
    </source>
</evidence>
<dbReference type="Proteomes" id="UP000683246">
    <property type="component" value="Chromosome"/>
</dbReference>
<keyword evidence="2 5" id="KW-0812">Transmembrane</keyword>
<dbReference type="Gene3D" id="1.10.3720.10">
    <property type="entry name" value="MetI-like"/>
    <property type="match status" value="1"/>
</dbReference>
<dbReference type="EMBL" id="CP058649">
    <property type="protein sequence ID" value="QUI25324.1"/>
    <property type="molecule type" value="Genomic_DNA"/>
</dbReference>
<organism evidence="7 8">
    <name type="scientific">Vallitalea pronyensis</name>
    <dbReference type="NCBI Taxonomy" id="1348613"/>
    <lineage>
        <taxon>Bacteria</taxon>
        <taxon>Bacillati</taxon>
        <taxon>Bacillota</taxon>
        <taxon>Clostridia</taxon>
        <taxon>Lachnospirales</taxon>
        <taxon>Vallitaleaceae</taxon>
        <taxon>Vallitalea</taxon>
    </lineage>
</organism>
<feature type="transmembrane region" description="Helical" evidence="5">
    <location>
        <begin position="290"/>
        <end position="309"/>
    </location>
</feature>
<dbReference type="KEGG" id="vpy:HZI73_24820"/>
<dbReference type="PROSITE" id="PS50928">
    <property type="entry name" value="ABC_TM1"/>
    <property type="match status" value="1"/>
</dbReference>
<feature type="transmembrane region" description="Helical" evidence="5">
    <location>
        <begin position="186"/>
        <end position="209"/>
    </location>
</feature>
<evidence type="ECO:0000259" key="6">
    <source>
        <dbReference type="PROSITE" id="PS50928"/>
    </source>
</evidence>
<proteinExistence type="inferred from homology"/>
<feature type="transmembrane region" description="Helical" evidence="5">
    <location>
        <begin position="245"/>
        <end position="270"/>
    </location>
</feature>
<keyword evidence="4 5" id="KW-0472">Membrane</keyword>
<evidence type="ECO:0000313" key="7">
    <source>
        <dbReference type="EMBL" id="QUI25324.1"/>
    </source>
</evidence>
<name>A0A8J8MPP4_9FIRM</name>
<dbReference type="InterPro" id="IPR000515">
    <property type="entry name" value="MetI-like"/>
</dbReference>
<dbReference type="RefSeq" id="WP_212696025.1">
    <property type="nucleotide sequence ID" value="NZ_CP058649.1"/>
</dbReference>
<evidence type="ECO:0000256" key="1">
    <source>
        <dbReference type="ARBA" id="ARBA00004141"/>
    </source>
</evidence>
<dbReference type="SUPFAM" id="SSF161098">
    <property type="entry name" value="MetI-like"/>
    <property type="match status" value="1"/>
</dbReference>
<dbReference type="GO" id="GO:0005886">
    <property type="term" value="C:plasma membrane"/>
    <property type="evidence" value="ECO:0007669"/>
    <property type="project" value="UniProtKB-SubCell"/>
</dbReference>
<dbReference type="InterPro" id="IPR035906">
    <property type="entry name" value="MetI-like_sf"/>
</dbReference>
<accession>A0A8J8MPP4</accession>
<keyword evidence="3 5" id="KW-1133">Transmembrane helix</keyword>
<comment type="similarity">
    <text evidence="5">Belongs to the binding-protein-dependent transport system permease family.</text>
</comment>
<reference evidence="7" key="1">
    <citation type="submission" date="2020-07" db="EMBL/GenBank/DDBJ databases">
        <title>Vallitalea pronyensis genome.</title>
        <authorList>
            <person name="Postec A."/>
        </authorList>
    </citation>
    <scope>NUCLEOTIDE SEQUENCE</scope>
    <source>
        <strain evidence="7">FatNI3</strain>
    </source>
</reference>
<dbReference type="PANTHER" id="PTHR43376">
    <property type="entry name" value="OLIGOPEPTIDE TRANSPORT SYSTEM PERMEASE PROTEIN"/>
    <property type="match status" value="1"/>
</dbReference>
<comment type="subcellular location">
    <subcellularLocation>
        <location evidence="5">Cell membrane</location>
        <topology evidence="5">Multi-pass membrane protein</topology>
    </subcellularLocation>
    <subcellularLocation>
        <location evidence="1">Membrane</location>
        <topology evidence="1">Multi-pass membrane protein</topology>
    </subcellularLocation>
</comment>
<feature type="domain" description="ABC transmembrane type-1" evidence="6">
    <location>
        <begin position="98"/>
        <end position="309"/>
    </location>
</feature>
<feature type="transmembrane region" description="Helical" evidence="5">
    <location>
        <begin position="139"/>
        <end position="166"/>
    </location>
</feature>
<evidence type="ECO:0000256" key="2">
    <source>
        <dbReference type="ARBA" id="ARBA00022692"/>
    </source>
</evidence>
<gene>
    <name evidence="7" type="ORF">HZI73_24820</name>
</gene>
<evidence type="ECO:0000256" key="3">
    <source>
        <dbReference type="ARBA" id="ARBA00022989"/>
    </source>
</evidence>
<keyword evidence="8" id="KW-1185">Reference proteome</keyword>